<protein>
    <recommendedName>
        <fullName evidence="5">CIR protein</fullName>
    </recommendedName>
</protein>
<dbReference type="AlphaFoldDB" id="A0A1D3L6D5"/>
<keyword evidence="2" id="KW-1133">Transmembrane helix</keyword>
<evidence type="ECO:0000256" key="1">
    <source>
        <dbReference type="SAM" id="MobiDB-lite"/>
    </source>
</evidence>
<reference evidence="3 4" key="1">
    <citation type="submission" date="2016-08" db="EMBL/GenBank/DDBJ databases">
        <authorList>
            <consortium name="Pathogen Informatics"/>
        </authorList>
    </citation>
    <scope>NUCLEOTIDE SEQUENCE [LARGE SCALE GENOMIC DNA]</scope>
    <source>
        <strain evidence="3 4">CB</strain>
    </source>
</reference>
<accession>A0A1D3L6D5</accession>
<evidence type="ECO:0000313" key="3">
    <source>
        <dbReference type="EMBL" id="SCL81996.1"/>
    </source>
</evidence>
<feature type="compositionally biased region" description="Low complexity" evidence="1">
    <location>
        <begin position="26"/>
        <end position="35"/>
    </location>
</feature>
<evidence type="ECO:0000256" key="2">
    <source>
        <dbReference type="SAM" id="Phobius"/>
    </source>
</evidence>
<name>A0A1D3L6D5_PLACU</name>
<feature type="transmembrane region" description="Helical" evidence="2">
    <location>
        <begin position="65"/>
        <end position="86"/>
    </location>
</feature>
<feature type="region of interest" description="Disordered" evidence="1">
    <location>
        <begin position="1"/>
        <end position="45"/>
    </location>
</feature>
<keyword evidence="2" id="KW-0812">Transmembrane</keyword>
<dbReference type="EMBL" id="FMIM01000015">
    <property type="protein sequence ID" value="SCL81996.1"/>
    <property type="molecule type" value="Genomic_DNA"/>
</dbReference>
<proteinExistence type="predicted"/>
<dbReference type="Proteomes" id="UP000195489">
    <property type="component" value="Unassembled WGS sequence"/>
</dbReference>
<keyword evidence="2" id="KW-0472">Membrane</keyword>
<evidence type="ECO:0000313" key="4">
    <source>
        <dbReference type="Proteomes" id="UP000195489"/>
    </source>
</evidence>
<feature type="transmembrane region" description="Helical" evidence="2">
    <location>
        <begin position="158"/>
        <end position="178"/>
    </location>
</feature>
<organism evidence="3 4">
    <name type="scientific">Plasmodium chabaudi chabaudi</name>
    <dbReference type="NCBI Taxonomy" id="31271"/>
    <lineage>
        <taxon>Eukaryota</taxon>
        <taxon>Sar</taxon>
        <taxon>Alveolata</taxon>
        <taxon>Apicomplexa</taxon>
        <taxon>Aconoidasida</taxon>
        <taxon>Haemosporida</taxon>
        <taxon>Plasmodiidae</taxon>
        <taxon>Plasmodium</taxon>
        <taxon>Plasmodium (Vinckeia)</taxon>
    </lineage>
</organism>
<sequence length="186" mass="20668">TIPNGIPSSVPGHDPNIGTSIPPTPINFNTNTPSTDNGSTNSGTDIKMSEKPSIWCIVTKKKCDVVGIGIIVISTLIMISIMYKYLSFGWGKKTTKKRNMRKVINLVESKKTEKTVTNSVTGKKTLQIIISSSSQKKQTKKSINSVNEKIPLLNIYKLMQADPAPFINLFFLLIFFVYKRKDNSIE</sequence>
<evidence type="ECO:0008006" key="5">
    <source>
        <dbReference type="Google" id="ProtNLM"/>
    </source>
</evidence>
<gene>
    <name evidence="3" type="ORF">PCHCB_000491000</name>
</gene>
<feature type="non-terminal residue" evidence="3">
    <location>
        <position position="1"/>
    </location>
</feature>